<dbReference type="EMBL" id="JACBZH010000001">
    <property type="protein sequence ID" value="NYH88277.1"/>
    <property type="molecule type" value="Genomic_DNA"/>
</dbReference>
<dbReference type="PANTHER" id="PTHR30365:SF14">
    <property type="entry name" value="CYTOCHROME BD MENAQUINOL OXIDASE SUBUNIT I-RELATED"/>
    <property type="match status" value="1"/>
</dbReference>
<feature type="transmembrane region" description="Helical" evidence="12">
    <location>
        <begin position="192"/>
        <end position="211"/>
    </location>
</feature>
<evidence type="ECO:0000256" key="7">
    <source>
        <dbReference type="ARBA" id="ARBA00022723"/>
    </source>
</evidence>
<keyword evidence="13" id="KW-0560">Oxidoreductase</keyword>
<dbReference type="GO" id="GO:0019646">
    <property type="term" value="P:aerobic electron transport chain"/>
    <property type="evidence" value="ECO:0007669"/>
    <property type="project" value="InterPro"/>
</dbReference>
<feature type="transmembrane region" description="Helical" evidence="12">
    <location>
        <begin position="63"/>
        <end position="83"/>
    </location>
</feature>
<comment type="caution">
    <text evidence="13">The sequence shown here is derived from an EMBL/GenBank/DDBJ whole genome shotgun (WGS) entry which is preliminary data.</text>
</comment>
<keyword evidence="10 12" id="KW-0408">Iron</keyword>
<evidence type="ECO:0000256" key="5">
    <source>
        <dbReference type="ARBA" id="ARBA00022617"/>
    </source>
</evidence>
<dbReference type="GO" id="GO:0046872">
    <property type="term" value="F:metal ion binding"/>
    <property type="evidence" value="ECO:0007669"/>
    <property type="project" value="UniProtKB-UniRule"/>
</dbReference>
<reference evidence="13 14" key="1">
    <citation type="submission" date="2020-07" db="EMBL/GenBank/DDBJ databases">
        <title>Sequencing the genomes of 1000 actinobacteria strains.</title>
        <authorList>
            <person name="Klenk H.-P."/>
        </authorList>
    </citation>
    <scope>NUCLEOTIDE SEQUENCE [LARGE SCALE GENOMIC DNA]</scope>
    <source>
        <strain evidence="13 14">DSM 18448</strain>
    </source>
</reference>
<name>A0A852Z4G9_9ACTN</name>
<keyword evidence="9 12" id="KW-1133">Transmembrane helix</keyword>
<keyword evidence="7 12" id="KW-0479">Metal-binding</keyword>
<comment type="subcellular location">
    <subcellularLocation>
        <location evidence="1">Cell membrane</location>
        <topology evidence="1">Multi-pass membrane protein</topology>
    </subcellularLocation>
</comment>
<dbReference type="Proteomes" id="UP000579605">
    <property type="component" value="Unassembled WGS sequence"/>
</dbReference>
<evidence type="ECO:0000313" key="14">
    <source>
        <dbReference type="Proteomes" id="UP000579605"/>
    </source>
</evidence>
<evidence type="ECO:0000256" key="4">
    <source>
        <dbReference type="ARBA" id="ARBA00022475"/>
    </source>
</evidence>
<keyword evidence="11 12" id="KW-0472">Membrane</keyword>
<protein>
    <submittedName>
        <fullName evidence="13">Cytochrome d ubiquinol oxidase subunit I</fullName>
        <ecNumber evidence="13">1.10.3.-</ecNumber>
    </submittedName>
</protein>
<dbReference type="EC" id="1.10.3.-" evidence="13"/>
<keyword evidence="5 12" id="KW-0349">Heme</keyword>
<evidence type="ECO:0000256" key="9">
    <source>
        <dbReference type="ARBA" id="ARBA00022989"/>
    </source>
</evidence>
<keyword evidence="6 12" id="KW-0812">Transmembrane</keyword>
<feature type="transmembrane region" description="Helical" evidence="12">
    <location>
        <begin position="95"/>
        <end position="122"/>
    </location>
</feature>
<evidence type="ECO:0000256" key="1">
    <source>
        <dbReference type="ARBA" id="ARBA00004651"/>
    </source>
</evidence>
<feature type="transmembrane region" description="Helical" evidence="12">
    <location>
        <begin position="359"/>
        <end position="379"/>
    </location>
</feature>
<evidence type="ECO:0000256" key="3">
    <source>
        <dbReference type="ARBA" id="ARBA00022448"/>
    </source>
</evidence>
<feature type="transmembrane region" description="Helical" evidence="12">
    <location>
        <begin position="134"/>
        <end position="158"/>
    </location>
</feature>
<evidence type="ECO:0000256" key="12">
    <source>
        <dbReference type="PIRNR" id="PIRNR006446"/>
    </source>
</evidence>
<evidence type="ECO:0000313" key="13">
    <source>
        <dbReference type="EMBL" id="NYH88277.1"/>
    </source>
</evidence>
<evidence type="ECO:0000256" key="2">
    <source>
        <dbReference type="ARBA" id="ARBA00009819"/>
    </source>
</evidence>
<keyword evidence="3 12" id="KW-0813">Transport</keyword>
<dbReference type="PIRSF" id="PIRSF006446">
    <property type="entry name" value="Cyt_quinol_oxidase_1"/>
    <property type="match status" value="1"/>
</dbReference>
<feature type="transmembrane region" description="Helical" evidence="12">
    <location>
        <begin position="20"/>
        <end position="43"/>
    </location>
</feature>
<dbReference type="GO" id="GO:0009055">
    <property type="term" value="F:electron transfer activity"/>
    <property type="evidence" value="ECO:0007669"/>
    <property type="project" value="UniProtKB-UniRule"/>
</dbReference>
<dbReference type="InterPro" id="IPR002585">
    <property type="entry name" value="Cyt-d_ubiquinol_oxidase_su_1"/>
</dbReference>
<dbReference type="GO" id="GO:0020037">
    <property type="term" value="F:heme binding"/>
    <property type="evidence" value="ECO:0007669"/>
    <property type="project" value="TreeGrafter"/>
</dbReference>
<evidence type="ECO:0000256" key="10">
    <source>
        <dbReference type="ARBA" id="ARBA00023004"/>
    </source>
</evidence>
<comment type="similarity">
    <text evidence="2 12">Belongs to the cytochrome ubiquinol oxidase subunit 1 family.</text>
</comment>
<dbReference type="RefSeq" id="WP_337795867.1">
    <property type="nucleotide sequence ID" value="NZ_BAAARR010000004.1"/>
</dbReference>
<sequence>MVLLTAPATYADLVAARTQMALSLGWHIILACLGVGMPAITLIAEWRGHRTGDPAYRMLARRWARAMGVLFAVGAVSGTILSFEMGLLWPGLMGVYGQVIGLPFAMEGVAFFIEAIFLGIYLYAWDRLSPVKHLLTGIPIIVAGVASAFFVVSANAWMQQPTGFDVAHGRVVAVDPWAAMFNLSTPPQTTHMILAAFMVAGFGIAGVHAVGMLRGRHDRYHRLGFLLPFTVAAVVTPAQLVVGDWAARFVADNQPIKLAAMEGLFRTGRGVPLSVGGFAVNGELRGAIEIPYGLSLLAHGRTNAEVIGLDQVPPSDWPPVNIVHPAFDLMVGMGMALLLLSAWLGWTWWRRRDLPRTRWFLRAASLGGVAAVVALEAGWTVTEVGRQPWIVYGVMRTADAVNPAPGLVWGFVLVFAVYVVLTVATVYVLRRLSRDSPAPTAPQEHDVAGYPVA</sequence>
<evidence type="ECO:0000256" key="8">
    <source>
        <dbReference type="ARBA" id="ARBA00022982"/>
    </source>
</evidence>
<keyword evidence="14" id="KW-1185">Reference proteome</keyword>
<proteinExistence type="inferred from homology"/>
<dbReference type="Pfam" id="PF01654">
    <property type="entry name" value="Cyt_bd_oxida_I"/>
    <property type="match status" value="1"/>
</dbReference>
<feature type="transmembrane region" description="Helical" evidence="12">
    <location>
        <begin position="407"/>
        <end position="429"/>
    </location>
</feature>
<dbReference type="AlphaFoldDB" id="A0A852Z4G9"/>
<dbReference type="GO" id="GO:0005886">
    <property type="term" value="C:plasma membrane"/>
    <property type="evidence" value="ECO:0007669"/>
    <property type="project" value="UniProtKB-SubCell"/>
</dbReference>
<keyword evidence="4 12" id="KW-1003">Cell membrane</keyword>
<accession>A0A852Z4G9</accession>
<feature type="transmembrane region" description="Helical" evidence="12">
    <location>
        <begin position="223"/>
        <end position="242"/>
    </location>
</feature>
<evidence type="ECO:0000256" key="6">
    <source>
        <dbReference type="ARBA" id="ARBA00022692"/>
    </source>
</evidence>
<dbReference type="GO" id="GO:0016682">
    <property type="term" value="F:oxidoreductase activity, acting on diphenols and related substances as donors, oxygen as acceptor"/>
    <property type="evidence" value="ECO:0007669"/>
    <property type="project" value="TreeGrafter"/>
</dbReference>
<dbReference type="PANTHER" id="PTHR30365">
    <property type="entry name" value="CYTOCHROME D UBIQUINOL OXIDASE"/>
    <property type="match status" value="1"/>
</dbReference>
<evidence type="ECO:0000256" key="11">
    <source>
        <dbReference type="ARBA" id="ARBA00023136"/>
    </source>
</evidence>
<organism evidence="13 14">
    <name type="scientific">Actinopolymorpha rutila</name>
    <dbReference type="NCBI Taxonomy" id="446787"/>
    <lineage>
        <taxon>Bacteria</taxon>
        <taxon>Bacillati</taxon>
        <taxon>Actinomycetota</taxon>
        <taxon>Actinomycetes</taxon>
        <taxon>Propionibacteriales</taxon>
        <taxon>Actinopolymorphaceae</taxon>
        <taxon>Actinopolymorpha</taxon>
    </lineage>
</organism>
<gene>
    <name evidence="13" type="ORF">F4554_000915</name>
</gene>
<feature type="transmembrane region" description="Helical" evidence="12">
    <location>
        <begin position="326"/>
        <end position="347"/>
    </location>
</feature>
<dbReference type="GO" id="GO:0070069">
    <property type="term" value="C:cytochrome complex"/>
    <property type="evidence" value="ECO:0007669"/>
    <property type="project" value="UniProtKB-UniRule"/>
</dbReference>
<keyword evidence="8 12" id="KW-0249">Electron transport</keyword>